<feature type="region of interest" description="Disordered" evidence="2">
    <location>
        <begin position="381"/>
        <end position="404"/>
    </location>
</feature>
<keyword evidence="3" id="KW-0396">Initiation factor</keyword>
<dbReference type="GO" id="GO:0001042">
    <property type="term" value="F:RNA polymerase I core binding"/>
    <property type="evidence" value="ECO:0007669"/>
    <property type="project" value="TreeGrafter"/>
</dbReference>
<dbReference type="PANTHER" id="PTHR12790">
    <property type="entry name" value="TRANSCRIPTION INITIATION FACTOR IA RRN3"/>
    <property type="match status" value="1"/>
</dbReference>
<gene>
    <name evidence="3" type="primary">Rrn3</name>
    <name evidence="3" type="ORF">AWC38_SpisGene5695</name>
</gene>
<evidence type="ECO:0000313" key="4">
    <source>
        <dbReference type="Proteomes" id="UP000225706"/>
    </source>
</evidence>
<dbReference type="InterPro" id="IPR007991">
    <property type="entry name" value="RNA_pol_I_trans_ini_fac_RRN3"/>
</dbReference>
<dbReference type="AlphaFoldDB" id="A0A2B4SJF8"/>
<dbReference type="STRING" id="50429.A0A2B4SJF8"/>
<dbReference type="GO" id="GO:0003743">
    <property type="term" value="F:translation initiation factor activity"/>
    <property type="evidence" value="ECO:0007669"/>
    <property type="project" value="UniProtKB-KW"/>
</dbReference>
<accession>A0A2B4SJF8</accession>
<keyword evidence="4" id="KW-1185">Reference proteome</keyword>
<dbReference type="GO" id="GO:0006361">
    <property type="term" value="P:transcription initiation at RNA polymerase I promoter"/>
    <property type="evidence" value="ECO:0007669"/>
    <property type="project" value="InterPro"/>
</dbReference>
<name>A0A2B4SJF8_STYPI</name>
<protein>
    <submittedName>
        <fullName evidence="3">RNA polymerase I-specific transcription initiation factor RRN3</fullName>
    </submittedName>
</protein>
<sequence length="438" mass="49505">MSVDRNSSETDRGPSGAEVLASLITAALENAKLGKTKDYDLLVQKLADPGIKEVHFQRYLMALTTCVSCLTKQHDTLVGAVLNTRWAVCGEKTVQEFIEFLTSLVSAQTYYLRACLHMIVKLFIPSISWDVQIRRADSEVSEKIFCNAHEALHAIHEVVPALPQFLIPVLSENFPFVGKPIIFQESYIKNLLQATKYLHSLRANILELIIDNLTKIDYISSPTGEYLADAGIELFNELLVYFSNSLLDICWKKIEEPNTPAVIRQAIAAYIASFTARAKYIPISTVQTCLDLMVHWIHCYIDTHDASCVTPDAGKYGPFYSVCQALFYMFVFRHKQLLELEGGEYDIMHFTCAVKGYKHNKLGSSQFIEPLYHVWEELEHNADGDGDDDEKDDQRKHSETYDEEDYLVSCRSPDAIIQGFTPDTLMCVSPGFTASPRR</sequence>
<reference evidence="4" key="1">
    <citation type="journal article" date="2017" name="bioRxiv">
        <title>Comparative analysis of the genomes of Stylophora pistillata and Acropora digitifera provides evidence for extensive differences between species of corals.</title>
        <authorList>
            <person name="Voolstra C.R."/>
            <person name="Li Y."/>
            <person name="Liew Y.J."/>
            <person name="Baumgarten S."/>
            <person name="Zoccola D."/>
            <person name="Flot J.-F."/>
            <person name="Tambutte S."/>
            <person name="Allemand D."/>
            <person name="Aranda M."/>
        </authorList>
    </citation>
    <scope>NUCLEOTIDE SEQUENCE [LARGE SCALE GENOMIC DNA]</scope>
</reference>
<comment type="caution">
    <text evidence="3">The sequence shown here is derived from an EMBL/GenBank/DDBJ whole genome shotgun (WGS) entry which is preliminary data.</text>
</comment>
<evidence type="ECO:0000313" key="3">
    <source>
        <dbReference type="EMBL" id="PFX29496.1"/>
    </source>
</evidence>
<organism evidence="3 4">
    <name type="scientific">Stylophora pistillata</name>
    <name type="common">Smooth cauliflower coral</name>
    <dbReference type="NCBI Taxonomy" id="50429"/>
    <lineage>
        <taxon>Eukaryota</taxon>
        <taxon>Metazoa</taxon>
        <taxon>Cnidaria</taxon>
        <taxon>Anthozoa</taxon>
        <taxon>Hexacorallia</taxon>
        <taxon>Scleractinia</taxon>
        <taxon>Astrocoeniina</taxon>
        <taxon>Pocilloporidae</taxon>
        <taxon>Stylophora</taxon>
    </lineage>
</organism>
<keyword evidence="3" id="KW-0648">Protein biosynthesis</keyword>
<evidence type="ECO:0000256" key="2">
    <source>
        <dbReference type="SAM" id="MobiDB-lite"/>
    </source>
</evidence>
<dbReference type="OrthoDB" id="26970at2759"/>
<dbReference type="GO" id="GO:0001181">
    <property type="term" value="F:RNA polymerase I general transcription initiation factor activity"/>
    <property type="evidence" value="ECO:0007669"/>
    <property type="project" value="InterPro"/>
</dbReference>
<proteinExistence type="inferred from homology"/>
<dbReference type="EMBL" id="LSMT01000064">
    <property type="protein sequence ID" value="PFX29496.1"/>
    <property type="molecule type" value="Genomic_DNA"/>
</dbReference>
<dbReference type="GO" id="GO:0005634">
    <property type="term" value="C:nucleus"/>
    <property type="evidence" value="ECO:0007669"/>
    <property type="project" value="TreeGrafter"/>
</dbReference>
<evidence type="ECO:0000256" key="1">
    <source>
        <dbReference type="ARBA" id="ARBA00010098"/>
    </source>
</evidence>
<dbReference type="PANTHER" id="PTHR12790:SF0">
    <property type="entry name" value="RNA POLYMERASE I-SPECIFIC TRANSCRIPTION INITIATION FACTOR RRN3-RELATED"/>
    <property type="match status" value="1"/>
</dbReference>
<comment type="similarity">
    <text evidence="1">Belongs to the RRN3 family.</text>
</comment>
<dbReference type="Pfam" id="PF05327">
    <property type="entry name" value="RRN3"/>
    <property type="match status" value="2"/>
</dbReference>
<dbReference type="Proteomes" id="UP000225706">
    <property type="component" value="Unassembled WGS sequence"/>
</dbReference>